<dbReference type="InterPro" id="IPR050407">
    <property type="entry name" value="Geranylgeranyl_reductase"/>
</dbReference>
<dbReference type="Proteomes" id="UP001231924">
    <property type="component" value="Unassembled WGS sequence"/>
</dbReference>
<dbReference type="EMBL" id="JASVWF010000010">
    <property type="protein sequence ID" value="MDL5160404.1"/>
    <property type="molecule type" value="Genomic_DNA"/>
</dbReference>
<dbReference type="RefSeq" id="WP_286057007.1">
    <property type="nucleotide sequence ID" value="NZ_JASVWF010000010.1"/>
</dbReference>
<dbReference type="InterPro" id="IPR036188">
    <property type="entry name" value="FAD/NAD-bd_sf"/>
</dbReference>
<protein>
    <submittedName>
        <fullName evidence="2">FAD-dependent monooxygenase</fullName>
    </submittedName>
</protein>
<comment type="caution">
    <text evidence="2">The sequence shown here is derived from an EMBL/GenBank/DDBJ whole genome shotgun (WGS) entry which is preliminary data.</text>
</comment>
<dbReference type="Pfam" id="PF01494">
    <property type="entry name" value="FAD_binding_3"/>
    <property type="match status" value="1"/>
</dbReference>
<evidence type="ECO:0000313" key="2">
    <source>
        <dbReference type="EMBL" id="MDL5160404.1"/>
    </source>
</evidence>
<keyword evidence="2" id="KW-0503">Monooxygenase</keyword>
<dbReference type="PRINTS" id="PR00420">
    <property type="entry name" value="RNGMNOXGNASE"/>
</dbReference>
<name>A0ABT7MI94_9PSEU</name>
<gene>
    <name evidence="2" type="ORF">QRT03_30860</name>
</gene>
<sequence>MHVAIIGSGPTGLVLGAALARRGHHVVAVDRDAGPDPDGGWARRGVMQFHHAHGFRPQIGETLQAEVPGAYEAWLAAGAEPITFTLPDGRTTRGGMRSRRETFERALHGVVAATPGLELRRGHVDAVTVEDGRATGLVVDGIVEPADLVVDASGRSGRVTRSLRPDAELSGRTGVAYVDRQYQLRPGAEPGPMTNPLAWQAELDGYQVIVFRHERGIFSVLIVRPIADPDLAALRHERVFEAACAAIPGLDTWTDPERAEPITAVLPGGELVNHYRRQSGLRGLVHVGDAVATTTPMFGRGIATSLLQVRELLRLLDEEVPDDGIGPAFESWCDREMRPWVADHVCMDGAMLDRWRGRDTDLDPDLPSDRVMAAAAVDPVIAESIGPYLAMLAGPASLDTVRERARRVYETGWRPALAPGPTRAELSAVVEKALAAPVMADRT</sequence>
<proteinExistence type="predicted"/>
<dbReference type="InterPro" id="IPR002938">
    <property type="entry name" value="FAD-bd"/>
</dbReference>
<organism evidence="2 3">
    <name type="scientific">Actinomycetospora termitidis</name>
    <dbReference type="NCBI Taxonomy" id="3053470"/>
    <lineage>
        <taxon>Bacteria</taxon>
        <taxon>Bacillati</taxon>
        <taxon>Actinomycetota</taxon>
        <taxon>Actinomycetes</taxon>
        <taxon>Pseudonocardiales</taxon>
        <taxon>Pseudonocardiaceae</taxon>
        <taxon>Actinomycetospora</taxon>
    </lineage>
</organism>
<feature type="domain" description="FAD-binding" evidence="1">
    <location>
        <begin position="2"/>
        <end position="36"/>
    </location>
</feature>
<dbReference type="Gene3D" id="3.50.50.60">
    <property type="entry name" value="FAD/NAD(P)-binding domain"/>
    <property type="match status" value="1"/>
</dbReference>
<dbReference type="PANTHER" id="PTHR42685">
    <property type="entry name" value="GERANYLGERANYL DIPHOSPHATE REDUCTASE"/>
    <property type="match status" value="1"/>
</dbReference>
<dbReference type="SUPFAM" id="SSF51905">
    <property type="entry name" value="FAD/NAD(P)-binding domain"/>
    <property type="match status" value="1"/>
</dbReference>
<dbReference type="GO" id="GO:0004497">
    <property type="term" value="F:monooxygenase activity"/>
    <property type="evidence" value="ECO:0007669"/>
    <property type="project" value="UniProtKB-KW"/>
</dbReference>
<accession>A0ABT7MI94</accession>
<dbReference type="PANTHER" id="PTHR42685:SF22">
    <property type="entry name" value="CONDITIONED MEDIUM FACTOR RECEPTOR 1"/>
    <property type="match status" value="1"/>
</dbReference>
<evidence type="ECO:0000259" key="1">
    <source>
        <dbReference type="Pfam" id="PF01494"/>
    </source>
</evidence>
<reference evidence="2 3" key="1">
    <citation type="submission" date="2023-06" db="EMBL/GenBank/DDBJ databases">
        <title>Actinomycetospora Odt1-22.</title>
        <authorList>
            <person name="Supong K."/>
        </authorList>
    </citation>
    <scope>NUCLEOTIDE SEQUENCE [LARGE SCALE GENOMIC DNA]</scope>
    <source>
        <strain evidence="2 3">Odt1-22</strain>
    </source>
</reference>
<evidence type="ECO:0000313" key="3">
    <source>
        <dbReference type="Proteomes" id="UP001231924"/>
    </source>
</evidence>
<keyword evidence="2" id="KW-0560">Oxidoreductase</keyword>
<keyword evidence="3" id="KW-1185">Reference proteome</keyword>